<keyword evidence="3" id="KW-0862">Zinc</keyword>
<protein>
    <submittedName>
        <fullName evidence="3">Zinc-finger of transposase IS204/IS1001/IS1096/IS1165</fullName>
    </submittedName>
</protein>
<keyword evidence="5" id="KW-1185">Reference proteome</keyword>
<dbReference type="Pfam" id="PF14690">
    <property type="entry name" value="Zn_ribbon_ISL3"/>
    <property type="match status" value="1"/>
</dbReference>
<dbReference type="AlphaFoldDB" id="A0A1N7AGQ9"/>
<dbReference type="PANTHER" id="PTHR33498">
    <property type="entry name" value="TRANSPOSASE FOR INSERTION SEQUENCE ELEMENT IS1557"/>
    <property type="match status" value="1"/>
</dbReference>
<organism evidence="3 4">
    <name type="scientific">Domibacillus enclensis</name>
    <dbReference type="NCBI Taxonomy" id="1017273"/>
    <lineage>
        <taxon>Bacteria</taxon>
        <taxon>Bacillati</taxon>
        <taxon>Bacillota</taxon>
        <taxon>Bacilli</taxon>
        <taxon>Bacillales</taxon>
        <taxon>Bacillaceae</taxon>
        <taxon>Domibacillus</taxon>
    </lineage>
</organism>
<dbReference type="InterPro" id="IPR047951">
    <property type="entry name" value="Transpos_ISL3"/>
</dbReference>
<accession>A0A1N7AGQ9</accession>
<evidence type="ECO:0000313" key="3">
    <source>
        <dbReference type="EMBL" id="SIR38275.1"/>
    </source>
</evidence>
<dbReference type="InterPro" id="IPR029261">
    <property type="entry name" value="Transposase_Znf"/>
</dbReference>
<reference evidence="5" key="2">
    <citation type="submission" date="2017-03" db="EMBL/GenBank/DDBJ databases">
        <title>Bacillus sp. V-88(T) DSM27956, whole genome shotgun sequencing project.</title>
        <authorList>
            <person name="Dastager S.G."/>
            <person name="Neurgaonkar P.S."/>
            <person name="Dharne M.S."/>
        </authorList>
    </citation>
    <scope>NUCLEOTIDE SEQUENCE [LARGE SCALE GENOMIC DNA]</scope>
    <source>
        <strain evidence="5">DSM 25145</strain>
    </source>
</reference>
<dbReference type="RefSeq" id="WP_052698536.1">
    <property type="nucleotide sequence ID" value="NZ_FTLX01000007.1"/>
</dbReference>
<dbReference type="EMBL" id="FTLX01000007">
    <property type="protein sequence ID" value="SIR38275.1"/>
    <property type="molecule type" value="Genomic_DNA"/>
</dbReference>
<evidence type="ECO:0000313" key="4">
    <source>
        <dbReference type="Proteomes" id="UP000186385"/>
    </source>
</evidence>
<evidence type="ECO:0000259" key="1">
    <source>
        <dbReference type="Pfam" id="PF14690"/>
    </source>
</evidence>
<dbReference type="STRING" id="1017273.SAMN05443094_107204"/>
<dbReference type="GO" id="GO:0008270">
    <property type="term" value="F:zinc ion binding"/>
    <property type="evidence" value="ECO:0007669"/>
    <property type="project" value="UniProtKB-KW"/>
</dbReference>
<dbReference type="Proteomes" id="UP000215545">
    <property type="component" value="Unassembled WGS sequence"/>
</dbReference>
<keyword evidence="3" id="KW-0479">Metal-binding</keyword>
<reference evidence="3 4" key="1">
    <citation type="submission" date="2017-01" db="EMBL/GenBank/DDBJ databases">
        <authorList>
            <person name="Mah S.A."/>
            <person name="Swanson W.J."/>
            <person name="Moy G.W."/>
            <person name="Vacquier V.D."/>
        </authorList>
    </citation>
    <scope>NUCLEOTIDE SEQUENCE [LARGE SCALE GENOMIC DNA]</scope>
    <source>
        <strain evidence="3 4">NIO-1016</strain>
    </source>
</reference>
<dbReference type="EMBL" id="MWSK01000007">
    <property type="protein sequence ID" value="OXS75817.1"/>
    <property type="molecule type" value="Genomic_DNA"/>
</dbReference>
<keyword evidence="3" id="KW-0863">Zinc-finger</keyword>
<evidence type="ECO:0000313" key="2">
    <source>
        <dbReference type="EMBL" id="OXS75817.1"/>
    </source>
</evidence>
<dbReference type="Proteomes" id="UP000186385">
    <property type="component" value="Unassembled WGS sequence"/>
</dbReference>
<sequence length="159" mass="18119">MTGSVAAFLHLDDSIEIRHESITSEELVYVIEAASSSARCPSCNSLSHRAHSRYIRTIKDLPIVDRSVSFHIRLHKWFCDEPSCPKKIFTERLSWADPYKRKTVRLENTLTELALSTNCLAAEKACKALHIQVSHDTLLRLVKRIEVTGKTPSPFCRNR</sequence>
<dbReference type="PANTHER" id="PTHR33498:SF1">
    <property type="entry name" value="TRANSPOSASE FOR INSERTION SEQUENCE ELEMENT IS1557"/>
    <property type="match status" value="1"/>
</dbReference>
<feature type="domain" description="Transposase IS204/IS1001/IS1096/IS1165 zinc-finger" evidence="1">
    <location>
        <begin position="38"/>
        <end position="84"/>
    </location>
</feature>
<proteinExistence type="predicted"/>
<gene>
    <name evidence="2" type="ORF">B1B05_14915</name>
    <name evidence="3" type="ORF">SAMN05443094_107204</name>
</gene>
<evidence type="ECO:0000313" key="5">
    <source>
        <dbReference type="Proteomes" id="UP000215545"/>
    </source>
</evidence>
<dbReference type="OrthoDB" id="6197054at2"/>
<reference evidence="2" key="3">
    <citation type="submission" date="2017-03" db="EMBL/GenBank/DDBJ databases">
        <authorList>
            <person name="Dastager S.G."/>
            <person name="Neurgaonkar P.S."/>
            <person name="Dharne M.S."/>
        </authorList>
    </citation>
    <scope>NUCLEOTIDE SEQUENCE</scope>
    <source>
        <strain evidence="2">DSM 25145</strain>
    </source>
</reference>
<name>A0A1N7AGQ9_9BACI</name>